<reference evidence="1" key="1">
    <citation type="submission" date="2020-05" db="EMBL/GenBank/DDBJ databases">
        <authorList>
            <person name="Chiriac C."/>
            <person name="Salcher M."/>
            <person name="Ghai R."/>
            <person name="Kavagutti S V."/>
        </authorList>
    </citation>
    <scope>NUCLEOTIDE SEQUENCE</scope>
</reference>
<gene>
    <name evidence="1" type="ORF">UFOPK3954_02068</name>
</gene>
<evidence type="ECO:0000313" key="1">
    <source>
        <dbReference type="EMBL" id="CAB5006255.1"/>
    </source>
</evidence>
<protein>
    <submittedName>
        <fullName evidence="1">Unannotated protein</fullName>
    </submittedName>
</protein>
<accession>A0A6J7PP16</accession>
<sequence>MLHRPARHRPTGVAGVRDPEFALGAVRRVLDERDVALGAQLDEAVKGVGHTVHPVERFQLAPEHVGEKLNLHLDVGGADGEVMNAVRVQCHVARLGHAQRAGACDGEESAGACSIRRMLAS</sequence>
<proteinExistence type="predicted"/>
<name>A0A6J7PP16_9ZZZZ</name>
<dbReference type="EMBL" id="CAFBON010000276">
    <property type="protein sequence ID" value="CAB5006255.1"/>
    <property type="molecule type" value="Genomic_DNA"/>
</dbReference>
<dbReference type="AlphaFoldDB" id="A0A6J7PP16"/>
<organism evidence="1">
    <name type="scientific">freshwater metagenome</name>
    <dbReference type="NCBI Taxonomy" id="449393"/>
    <lineage>
        <taxon>unclassified sequences</taxon>
        <taxon>metagenomes</taxon>
        <taxon>ecological metagenomes</taxon>
    </lineage>
</organism>